<gene>
    <name evidence="1" type="ORF">NS96R_20800</name>
</gene>
<organism evidence="1 2">
    <name type="scientific">Pseudomonas parafulva</name>
    <dbReference type="NCBI Taxonomy" id="157782"/>
    <lineage>
        <taxon>Bacteria</taxon>
        <taxon>Pseudomonadati</taxon>
        <taxon>Pseudomonadota</taxon>
        <taxon>Gammaproteobacteria</taxon>
        <taxon>Pseudomonadales</taxon>
        <taxon>Pseudomonadaceae</taxon>
        <taxon>Pseudomonas</taxon>
    </lineage>
</organism>
<dbReference type="EMBL" id="LDSN01000096">
    <property type="protein sequence ID" value="KTT14525.1"/>
    <property type="molecule type" value="Genomic_DNA"/>
</dbReference>
<dbReference type="Proteomes" id="UP000071644">
    <property type="component" value="Unassembled WGS sequence"/>
</dbReference>
<protein>
    <submittedName>
        <fullName evidence="1">Uncharacterized protein</fullName>
    </submittedName>
</protein>
<sequence length="112" mass="12303">MPVGLASGRRLEIGGVNAQKCQQYMQAAFADIARRLGVDLFRQTPAVLLEQLAVMSVIKDHDTAGLLKSVINSFMIAYTTPETHEQAYAHLQGLEALRREVAVQRAAVTTKH</sequence>
<evidence type="ECO:0000313" key="2">
    <source>
        <dbReference type="Proteomes" id="UP000071644"/>
    </source>
</evidence>
<accession>A0AAJ0LGA5</accession>
<evidence type="ECO:0000313" key="1">
    <source>
        <dbReference type="EMBL" id="KTT14525.1"/>
    </source>
</evidence>
<name>A0AAJ0LGA5_9PSED</name>
<comment type="caution">
    <text evidence="1">The sequence shown here is derived from an EMBL/GenBank/DDBJ whole genome shotgun (WGS) entry which is preliminary data.</text>
</comment>
<proteinExistence type="predicted"/>
<dbReference type="AlphaFoldDB" id="A0AAJ0LGA5"/>
<reference evidence="1 2" key="1">
    <citation type="journal article" date="2016" name="Front. Microbiol.">
        <title>Genomic Resource of Rice Seed Associated Bacteria.</title>
        <authorList>
            <person name="Midha S."/>
            <person name="Bansal K."/>
            <person name="Sharma S."/>
            <person name="Kumar N."/>
            <person name="Patil P.P."/>
            <person name="Chaudhry V."/>
            <person name="Patil P.B."/>
        </authorList>
    </citation>
    <scope>NUCLEOTIDE SEQUENCE [LARGE SCALE GENOMIC DNA]</scope>
    <source>
        <strain evidence="1 2">NS96</strain>
    </source>
</reference>